<reference evidence="1 2" key="1">
    <citation type="submission" date="2024-09" db="EMBL/GenBank/DDBJ databases">
        <authorList>
            <person name="Sun Q."/>
            <person name="Mori K."/>
        </authorList>
    </citation>
    <scope>NUCLEOTIDE SEQUENCE [LARGE SCALE GENOMIC DNA]</scope>
    <source>
        <strain evidence="1 2">CECT 7955</strain>
    </source>
</reference>
<proteinExistence type="predicted"/>
<gene>
    <name evidence="1" type="primary">ytxJ</name>
    <name evidence="1" type="ORF">ACFFVF_15950</name>
</gene>
<comment type="caution">
    <text evidence="1">The sequence shown here is derived from an EMBL/GenBank/DDBJ whole genome shotgun (WGS) entry which is preliminary data.</text>
</comment>
<sequence>MSFLKNIFGGNTSNEKSENNEKAKFYTLNSNDEFETIDKVSHQKPVVLFKHSTRCSISRFALKRFDAEYNFTDEQMDWYLLDLLSFREVSNEITSRYNVVHQSPQIVVIKNGKAIYTASHDDIVFEDLKQFV</sequence>
<evidence type="ECO:0000313" key="1">
    <source>
        <dbReference type="EMBL" id="MFB9098011.1"/>
    </source>
</evidence>
<organism evidence="1 2">
    <name type="scientific">Flavobacterium jumunjinense</name>
    <dbReference type="NCBI Taxonomy" id="998845"/>
    <lineage>
        <taxon>Bacteria</taxon>
        <taxon>Pseudomonadati</taxon>
        <taxon>Bacteroidota</taxon>
        <taxon>Flavobacteriia</taxon>
        <taxon>Flavobacteriales</taxon>
        <taxon>Flavobacteriaceae</taxon>
        <taxon>Flavobacterium</taxon>
    </lineage>
</organism>
<keyword evidence="2" id="KW-1185">Reference proteome</keyword>
<dbReference type="SUPFAM" id="SSF52833">
    <property type="entry name" value="Thioredoxin-like"/>
    <property type="match status" value="1"/>
</dbReference>
<evidence type="ECO:0000313" key="2">
    <source>
        <dbReference type="Proteomes" id="UP001589607"/>
    </source>
</evidence>
<dbReference type="NCBIfam" id="TIGR04019">
    <property type="entry name" value="B_thiol_YtxJ"/>
    <property type="match status" value="1"/>
</dbReference>
<dbReference type="Proteomes" id="UP001589607">
    <property type="component" value="Unassembled WGS sequence"/>
</dbReference>
<dbReference type="InterPro" id="IPR036249">
    <property type="entry name" value="Thioredoxin-like_sf"/>
</dbReference>
<dbReference type="RefSeq" id="WP_236456041.1">
    <property type="nucleotide sequence ID" value="NZ_CBCSGE010000003.1"/>
</dbReference>
<accession>A0ABV5GSS7</accession>
<name>A0ABV5GSS7_9FLAO</name>
<dbReference type="Pfam" id="PF11009">
    <property type="entry name" value="BrxC"/>
    <property type="match status" value="1"/>
</dbReference>
<dbReference type="Gene3D" id="3.40.30.10">
    <property type="entry name" value="Glutaredoxin"/>
    <property type="match status" value="1"/>
</dbReference>
<protein>
    <submittedName>
        <fullName evidence="1">Bacillithiol system redox-active protein YtxJ</fullName>
    </submittedName>
</protein>
<dbReference type="InterPro" id="IPR022551">
    <property type="entry name" value="BrxC"/>
</dbReference>
<dbReference type="EMBL" id="JBHMEY010000067">
    <property type="protein sequence ID" value="MFB9098011.1"/>
    <property type="molecule type" value="Genomic_DNA"/>
</dbReference>